<evidence type="ECO:0000256" key="4">
    <source>
        <dbReference type="ARBA" id="ARBA00022807"/>
    </source>
</evidence>
<keyword evidence="2" id="KW-0645">Protease</keyword>
<comment type="caution">
    <text evidence="7">The sequence shown here is derived from an EMBL/GenBank/DDBJ whole genome shotgun (WGS) entry which is preliminary data.</text>
</comment>
<evidence type="ECO:0000256" key="5">
    <source>
        <dbReference type="SAM" id="Phobius"/>
    </source>
</evidence>
<evidence type="ECO:0000313" key="8">
    <source>
        <dbReference type="Proteomes" id="UP001172082"/>
    </source>
</evidence>
<proteinExistence type="inferred from homology"/>
<evidence type="ECO:0000259" key="6">
    <source>
        <dbReference type="PROSITE" id="PS51935"/>
    </source>
</evidence>
<keyword evidence="4" id="KW-0788">Thiol protease</keyword>
<dbReference type="Pfam" id="PF00877">
    <property type="entry name" value="NLPC_P60"/>
    <property type="match status" value="1"/>
</dbReference>
<dbReference type="SUPFAM" id="SSF54001">
    <property type="entry name" value="Cysteine proteinases"/>
    <property type="match status" value="1"/>
</dbReference>
<organism evidence="7 8">
    <name type="scientific">Splendidivirga corallicola</name>
    <dbReference type="NCBI Taxonomy" id="3051826"/>
    <lineage>
        <taxon>Bacteria</taxon>
        <taxon>Pseudomonadati</taxon>
        <taxon>Bacteroidota</taxon>
        <taxon>Cytophagia</taxon>
        <taxon>Cytophagales</taxon>
        <taxon>Splendidivirgaceae</taxon>
        <taxon>Splendidivirga</taxon>
    </lineage>
</organism>
<dbReference type="PANTHER" id="PTHR47053">
    <property type="entry name" value="MUREIN DD-ENDOPEPTIDASE MEPH-RELATED"/>
    <property type="match status" value="1"/>
</dbReference>
<dbReference type="InterPro" id="IPR038765">
    <property type="entry name" value="Papain-like_cys_pep_sf"/>
</dbReference>
<sequence>MNKDIDLAALKYSIYLISLLMLGASCTSAKKLSAREKKIKKIVATSRSFVGTPYRWGGTTRTGMDCSGLLLISFQSAGINLPRTSKDQSKIGKGVKIKELEPGDLVFFAAKKNRRKITHVGMVTEVKGKKEIMFIHASSSLGVIENNLLSNYYKGIFVKARRPFFD</sequence>
<dbReference type="PROSITE" id="PS51935">
    <property type="entry name" value="NLPC_P60"/>
    <property type="match status" value="1"/>
</dbReference>
<name>A0ABT8KRB7_9BACT</name>
<dbReference type="InterPro" id="IPR000064">
    <property type="entry name" value="NLP_P60_dom"/>
</dbReference>
<keyword evidence="8" id="KW-1185">Reference proteome</keyword>
<reference evidence="7" key="1">
    <citation type="submission" date="2023-06" db="EMBL/GenBank/DDBJ databases">
        <title>Genomic of Parafulvivirga corallium.</title>
        <authorList>
            <person name="Wang G."/>
        </authorList>
    </citation>
    <scope>NUCLEOTIDE SEQUENCE</scope>
    <source>
        <strain evidence="7">BMA10</strain>
    </source>
</reference>
<dbReference type="Gene3D" id="3.90.1720.10">
    <property type="entry name" value="endopeptidase domain like (from Nostoc punctiforme)"/>
    <property type="match status" value="1"/>
</dbReference>
<evidence type="ECO:0000256" key="3">
    <source>
        <dbReference type="ARBA" id="ARBA00022801"/>
    </source>
</evidence>
<dbReference type="EMBL" id="JAUJEA010000007">
    <property type="protein sequence ID" value="MDN5203302.1"/>
    <property type="molecule type" value="Genomic_DNA"/>
</dbReference>
<dbReference type="PROSITE" id="PS51257">
    <property type="entry name" value="PROKAR_LIPOPROTEIN"/>
    <property type="match status" value="1"/>
</dbReference>
<protein>
    <submittedName>
        <fullName evidence="7">C40 family peptidase</fullName>
    </submittedName>
</protein>
<gene>
    <name evidence="7" type="ORF">QQ008_18085</name>
</gene>
<keyword evidence="5" id="KW-0812">Transmembrane</keyword>
<accession>A0ABT8KRB7</accession>
<feature type="domain" description="NlpC/P60" evidence="6">
    <location>
        <begin position="36"/>
        <end position="164"/>
    </location>
</feature>
<keyword evidence="3" id="KW-0378">Hydrolase</keyword>
<dbReference type="PANTHER" id="PTHR47053:SF1">
    <property type="entry name" value="MUREIN DD-ENDOPEPTIDASE MEPH-RELATED"/>
    <property type="match status" value="1"/>
</dbReference>
<evidence type="ECO:0000256" key="1">
    <source>
        <dbReference type="ARBA" id="ARBA00007074"/>
    </source>
</evidence>
<dbReference type="RefSeq" id="WP_346753327.1">
    <property type="nucleotide sequence ID" value="NZ_JAUJEA010000007.1"/>
</dbReference>
<evidence type="ECO:0000313" key="7">
    <source>
        <dbReference type="EMBL" id="MDN5203302.1"/>
    </source>
</evidence>
<keyword evidence="5" id="KW-0472">Membrane</keyword>
<evidence type="ECO:0000256" key="2">
    <source>
        <dbReference type="ARBA" id="ARBA00022670"/>
    </source>
</evidence>
<keyword evidence="5" id="KW-1133">Transmembrane helix</keyword>
<comment type="similarity">
    <text evidence="1">Belongs to the peptidase C40 family.</text>
</comment>
<dbReference type="Proteomes" id="UP001172082">
    <property type="component" value="Unassembled WGS sequence"/>
</dbReference>
<dbReference type="InterPro" id="IPR051202">
    <property type="entry name" value="Peptidase_C40"/>
</dbReference>
<feature type="transmembrane region" description="Helical" evidence="5">
    <location>
        <begin position="12"/>
        <end position="32"/>
    </location>
</feature>